<dbReference type="EMBL" id="HADZ01022088">
    <property type="protein sequence ID" value="SBP86029.1"/>
    <property type="molecule type" value="Transcribed_RNA"/>
</dbReference>
<proteinExistence type="predicted"/>
<reference evidence="1" key="1">
    <citation type="submission" date="2016-05" db="EMBL/GenBank/DDBJ databases">
        <authorList>
            <person name="Lavstsen T."/>
            <person name="Jespersen J.S."/>
        </authorList>
    </citation>
    <scope>NUCLEOTIDE SEQUENCE</scope>
    <source>
        <tissue evidence="1">Brain</tissue>
    </source>
</reference>
<sequence length="51" mass="5640">LDSCCQSCVSSVPVSPAAPYLEIKTFLLTSLLSVLRFCMSWVKSTTEHDNM</sequence>
<evidence type="ECO:0000313" key="1">
    <source>
        <dbReference type="EMBL" id="SBP86029.1"/>
    </source>
</evidence>
<reference evidence="1" key="2">
    <citation type="submission" date="2016-06" db="EMBL/GenBank/DDBJ databases">
        <title>The genome of a short-lived fish provides insights into sex chromosome evolution and the genetic control of aging.</title>
        <authorList>
            <person name="Reichwald K."/>
            <person name="Felder M."/>
            <person name="Petzold A."/>
            <person name="Koch P."/>
            <person name="Groth M."/>
            <person name="Platzer M."/>
        </authorList>
    </citation>
    <scope>NUCLEOTIDE SEQUENCE</scope>
    <source>
        <tissue evidence="1">Brain</tissue>
    </source>
</reference>
<feature type="non-terminal residue" evidence="1">
    <location>
        <position position="1"/>
    </location>
</feature>
<gene>
    <name evidence="1" type="primary">Nfu_g_1_004755</name>
</gene>
<dbReference type="AlphaFoldDB" id="A0A1A8D212"/>
<protein>
    <submittedName>
        <fullName evidence="1">Uncharacterized protein</fullName>
    </submittedName>
</protein>
<organism evidence="1">
    <name type="scientific">Nothobranchius kadleci</name>
    <name type="common">African annual killifish</name>
    <dbReference type="NCBI Taxonomy" id="1051664"/>
    <lineage>
        <taxon>Eukaryota</taxon>
        <taxon>Metazoa</taxon>
        <taxon>Chordata</taxon>
        <taxon>Craniata</taxon>
        <taxon>Vertebrata</taxon>
        <taxon>Euteleostomi</taxon>
        <taxon>Actinopterygii</taxon>
        <taxon>Neopterygii</taxon>
        <taxon>Teleostei</taxon>
        <taxon>Neoteleostei</taxon>
        <taxon>Acanthomorphata</taxon>
        <taxon>Ovalentaria</taxon>
        <taxon>Atherinomorphae</taxon>
        <taxon>Cyprinodontiformes</taxon>
        <taxon>Nothobranchiidae</taxon>
        <taxon>Nothobranchius</taxon>
    </lineage>
</organism>
<name>A0A1A8D212_NOTKA</name>
<accession>A0A1A8D212</accession>
<feature type="non-terminal residue" evidence="1">
    <location>
        <position position="51"/>
    </location>
</feature>